<dbReference type="OrthoDB" id="8446276at2759"/>
<evidence type="ECO:0000259" key="1">
    <source>
        <dbReference type="PROSITE" id="PS50800"/>
    </source>
</evidence>
<organism evidence="2 3">
    <name type="scientific">Austrofundulus limnaeus</name>
    <name type="common">Annual killifish</name>
    <dbReference type="NCBI Taxonomy" id="52670"/>
    <lineage>
        <taxon>Eukaryota</taxon>
        <taxon>Metazoa</taxon>
        <taxon>Chordata</taxon>
        <taxon>Craniata</taxon>
        <taxon>Vertebrata</taxon>
        <taxon>Euteleostomi</taxon>
        <taxon>Actinopterygii</taxon>
        <taxon>Neopterygii</taxon>
        <taxon>Teleostei</taxon>
        <taxon>Neoteleostei</taxon>
        <taxon>Acanthomorphata</taxon>
        <taxon>Ovalentaria</taxon>
        <taxon>Atherinomorphae</taxon>
        <taxon>Cyprinodontiformes</taxon>
        <taxon>Rivulidae</taxon>
        <taxon>Austrofundulus</taxon>
    </lineage>
</organism>
<dbReference type="PANTHER" id="PTHR17609">
    <property type="entry name" value="HMG DOMAIN-CONTAINING PROTEIN 3"/>
    <property type="match status" value="1"/>
</dbReference>
<dbReference type="InParanoid" id="A0A2I4D7T1"/>
<name>A0A2I4D7T1_AUSLI</name>
<dbReference type="PANTHER" id="PTHR17609:SF3">
    <property type="entry name" value="SAP DOMAIN-CONTAINING PROTEIN"/>
    <property type="match status" value="1"/>
</dbReference>
<dbReference type="AlphaFoldDB" id="A0A2I4D7T1"/>
<dbReference type="PROSITE" id="PS50800">
    <property type="entry name" value="SAP"/>
    <property type="match status" value="1"/>
</dbReference>
<reference evidence="3" key="1">
    <citation type="submission" date="2025-08" db="UniProtKB">
        <authorList>
            <consortium name="RefSeq"/>
        </authorList>
    </citation>
    <scope>IDENTIFICATION</scope>
</reference>
<keyword evidence="2" id="KW-1185">Reference proteome</keyword>
<dbReference type="KEGG" id="alim:106535768"/>
<dbReference type="InterPro" id="IPR003034">
    <property type="entry name" value="SAP_dom"/>
</dbReference>
<feature type="domain" description="SAP" evidence="1">
    <location>
        <begin position="197"/>
        <end position="231"/>
    </location>
</feature>
<dbReference type="InterPro" id="IPR040648">
    <property type="entry name" value="HMGXB3_CxC4"/>
</dbReference>
<proteinExistence type="predicted"/>
<dbReference type="InterPro" id="IPR039598">
    <property type="entry name" value="HMGXB3"/>
</dbReference>
<evidence type="ECO:0000313" key="2">
    <source>
        <dbReference type="Proteomes" id="UP000192220"/>
    </source>
</evidence>
<gene>
    <name evidence="3" type="primary">LOC106535768</name>
</gene>
<dbReference type="GeneID" id="106535768"/>
<dbReference type="Proteomes" id="UP000192220">
    <property type="component" value="Unplaced"/>
</dbReference>
<dbReference type="RefSeq" id="XP_013888298.1">
    <property type="nucleotide sequence ID" value="XM_014032844.1"/>
</dbReference>
<accession>A0A2I4D7T1</accession>
<protein>
    <submittedName>
        <fullName evidence="3">Uncharacterized protein LOC106535768</fullName>
    </submittedName>
</protein>
<dbReference type="Pfam" id="PF18717">
    <property type="entry name" value="CxC4"/>
    <property type="match status" value="1"/>
</dbReference>
<evidence type="ECO:0000313" key="3">
    <source>
        <dbReference type="RefSeq" id="XP_013888298.1"/>
    </source>
</evidence>
<sequence>MVYRYQDWQDGIHNFNDHMLLSVHLCLVLRNALQTHTAVSRIIEMIEYTEGESFPNKDQILHAYLSFEGLTDHDYLYACVSCGYHPAVAVMDLHKKGVFSMPVSEIPNPPQNYNGEVNAKSFWESVTMEVISHGLYPPGCKNPFVVKPTYHNWSPWIGPQTRRSDILLNTESEKICMPDWSSDEDQYLTEERLVDEVLNLKLPEIKRLCKQCGIDSRGSKMDLVLRLRDKMASRATYNKVFKKVWGASGGWAVITCPCGVIYSIKFNLRAESPRDFADLLLSWKFFPNITVYDYARGLVRHMNKRCPKDEPFAIHEGRLLDPTAKNIRQAAEGKLQVSLPWLKHKKEPKEKGGHPVTGSSQHYCLSDGFHQHNNEDERDILRQTEIVPELAGRLNSQCAEQLFAGMRKNNYFLNMLTPSAHVFLQRNILHHYNVRKNTSKARPSESSWASCSTGS</sequence>